<keyword evidence="4" id="KW-0665">Pyrimidine biosynthesis</keyword>
<dbReference type="Proteomes" id="UP000576209">
    <property type="component" value="Unassembled WGS sequence"/>
</dbReference>
<dbReference type="SUPFAM" id="SSF51366">
    <property type="entry name" value="Ribulose-phoshate binding barrel"/>
    <property type="match status" value="1"/>
</dbReference>
<dbReference type="UniPathway" id="UPA00070">
    <property type="reaction ID" value="UER00120"/>
</dbReference>
<comment type="pathway">
    <text evidence="1">Pyrimidine metabolism; UMP biosynthesis via de novo pathway; UMP from orotate: step 2/2.</text>
</comment>
<dbReference type="InterPro" id="IPR001754">
    <property type="entry name" value="OMPdeCOase_dom"/>
</dbReference>
<sequence length="267" mass="29647">MKKQELVQRIRSKRSFLCVGLDPDVSRIPERFSGDVLAFNRWIIDQTRDLCVAYKPNTAFYEALGLEGTRILKQTIAYIGNNHLIIADAKRGDIGNTSRYYARFAFDTLGADAITVAPYMGADSVQPFLEEAGKWTILLALTSNSGSSDFQHALQGDTGQPLYERVMRTAMEWGSTDNLMFVCGATRAERFGDLRRIAPDHFFLVPGIGAQGGDLAAVCTFGLNDECGLLVNSSRGILYAEDPRRAALDLQRQMDEALKNYAPKVFE</sequence>
<dbReference type="SMART" id="SM00934">
    <property type="entry name" value="OMPdecase"/>
    <property type="match status" value="1"/>
</dbReference>
<evidence type="ECO:0000256" key="3">
    <source>
        <dbReference type="ARBA" id="ARBA00022793"/>
    </source>
</evidence>
<keyword evidence="10" id="KW-1185">Reference proteome</keyword>
<dbReference type="InterPro" id="IPR013785">
    <property type="entry name" value="Aldolase_TIM"/>
</dbReference>
<comment type="caution">
    <text evidence="9">The sequence shown here is derived from an EMBL/GenBank/DDBJ whole genome shotgun (WGS) entry which is preliminary data.</text>
</comment>
<comment type="catalytic activity">
    <reaction evidence="6">
        <text>orotidine 5'-phosphate + H(+) = UMP + CO2</text>
        <dbReference type="Rhea" id="RHEA:11596"/>
        <dbReference type="ChEBI" id="CHEBI:15378"/>
        <dbReference type="ChEBI" id="CHEBI:16526"/>
        <dbReference type="ChEBI" id="CHEBI:57538"/>
        <dbReference type="ChEBI" id="CHEBI:57865"/>
        <dbReference type="EC" id="4.1.1.23"/>
    </reaction>
</comment>
<dbReference type="GO" id="GO:0006207">
    <property type="term" value="P:'de novo' pyrimidine nucleobase biosynthetic process"/>
    <property type="evidence" value="ECO:0007669"/>
    <property type="project" value="InterPro"/>
</dbReference>
<dbReference type="NCBIfam" id="TIGR02127">
    <property type="entry name" value="pyrF_sub2"/>
    <property type="match status" value="1"/>
</dbReference>
<evidence type="ECO:0000313" key="9">
    <source>
        <dbReference type="EMBL" id="MBB4078086.1"/>
    </source>
</evidence>
<evidence type="ECO:0000256" key="5">
    <source>
        <dbReference type="ARBA" id="ARBA00023239"/>
    </source>
</evidence>
<dbReference type="InterPro" id="IPR011995">
    <property type="entry name" value="OMPdecase_type-2"/>
</dbReference>
<evidence type="ECO:0000256" key="1">
    <source>
        <dbReference type="ARBA" id="ARBA00004861"/>
    </source>
</evidence>
<keyword evidence="5 9" id="KW-0456">Lyase</keyword>
<feature type="domain" description="Orotidine 5'-phosphate decarboxylase" evidence="8">
    <location>
        <begin position="16"/>
        <end position="250"/>
    </location>
</feature>
<dbReference type="Gene3D" id="3.20.20.70">
    <property type="entry name" value="Aldolase class I"/>
    <property type="match status" value="1"/>
</dbReference>
<accession>A0A840EAR4</accession>
<evidence type="ECO:0000256" key="7">
    <source>
        <dbReference type="NCBIfam" id="TIGR02127"/>
    </source>
</evidence>
<dbReference type="AlphaFoldDB" id="A0A840EAR4"/>
<keyword evidence="3" id="KW-0210">Decarboxylase</keyword>
<dbReference type="Pfam" id="PF00215">
    <property type="entry name" value="OMPdecase"/>
    <property type="match status" value="1"/>
</dbReference>
<name>A0A840EAR4_9BACT</name>
<reference evidence="9 10" key="1">
    <citation type="submission" date="2020-08" db="EMBL/GenBank/DDBJ databases">
        <title>Genomic Encyclopedia of Type Strains, Phase IV (KMG-IV): sequencing the most valuable type-strain genomes for metagenomic binning, comparative biology and taxonomic classification.</title>
        <authorList>
            <person name="Goeker M."/>
        </authorList>
    </citation>
    <scope>NUCLEOTIDE SEQUENCE [LARGE SCALE GENOMIC DNA]</scope>
    <source>
        <strain evidence="9 10">DSM 105137</strain>
    </source>
</reference>
<dbReference type="EMBL" id="JACIFF010000001">
    <property type="protein sequence ID" value="MBB4078086.1"/>
    <property type="molecule type" value="Genomic_DNA"/>
</dbReference>
<dbReference type="RefSeq" id="WP_183494317.1">
    <property type="nucleotide sequence ID" value="NZ_JACIFF010000001.1"/>
</dbReference>
<dbReference type="PANTHER" id="PTHR43375:SF1">
    <property type="entry name" value="OROTIDINE 5'-PHOSPHATE DECARBOXYLASE"/>
    <property type="match status" value="1"/>
</dbReference>
<protein>
    <recommendedName>
        <fullName evidence="7">Orotidine-5'-phosphate decarboxylase</fullName>
        <ecNumber evidence="7">4.1.1.23</ecNumber>
    </recommendedName>
</protein>
<dbReference type="EC" id="4.1.1.23" evidence="7"/>
<organism evidence="9 10">
    <name type="scientific">Neolewinella aquimaris</name>
    <dbReference type="NCBI Taxonomy" id="1835722"/>
    <lineage>
        <taxon>Bacteria</taxon>
        <taxon>Pseudomonadati</taxon>
        <taxon>Bacteroidota</taxon>
        <taxon>Saprospiria</taxon>
        <taxon>Saprospirales</taxon>
        <taxon>Lewinellaceae</taxon>
        <taxon>Neolewinella</taxon>
    </lineage>
</organism>
<dbReference type="GO" id="GO:0044205">
    <property type="term" value="P:'de novo' UMP biosynthetic process"/>
    <property type="evidence" value="ECO:0007669"/>
    <property type="project" value="UniProtKB-UniPathway"/>
</dbReference>
<evidence type="ECO:0000313" key="10">
    <source>
        <dbReference type="Proteomes" id="UP000576209"/>
    </source>
</evidence>
<evidence type="ECO:0000259" key="8">
    <source>
        <dbReference type="SMART" id="SM00934"/>
    </source>
</evidence>
<comment type="similarity">
    <text evidence="2">Belongs to the OMP decarboxylase family. Type 2 subfamily.</text>
</comment>
<dbReference type="CDD" id="cd04725">
    <property type="entry name" value="OMP_decarboxylase_like"/>
    <property type="match status" value="1"/>
</dbReference>
<proteinExistence type="inferred from homology"/>
<evidence type="ECO:0000256" key="4">
    <source>
        <dbReference type="ARBA" id="ARBA00022975"/>
    </source>
</evidence>
<evidence type="ECO:0000256" key="6">
    <source>
        <dbReference type="ARBA" id="ARBA00049157"/>
    </source>
</evidence>
<dbReference type="InterPro" id="IPR011060">
    <property type="entry name" value="RibuloseP-bd_barrel"/>
</dbReference>
<evidence type="ECO:0000256" key="2">
    <source>
        <dbReference type="ARBA" id="ARBA00008847"/>
    </source>
</evidence>
<dbReference type="GO" id="GO:0004590">
    <property type="term" value="F:orotidine-5'-phosphate decarboxylase activity"/>
    <property type="evidence" value="ECO:0007669"/>
    <property type="project" value="UniProtKB-UniRule"/>
</dbReference>
<gene>
    <name evidence="9" type="ORF">GGR28_000687</name>
</gene>
<dbReference type="PANTHER" id="PTHR43375">
    <property type="entry name" value="OROTIDINE 5'-PHOSPHATE DECARBOXYLASE"/>
    <property type="match status" value="1"/>
</dbReference>